<dbReference type="InterPro" id="IPR009003">
    <property type="entry name" value="Peptidase_S1_PA"/>
</dbReference>
<keyword evidence="1" id="KW-1015">Disulfide bond</keyword>
<reference evidence="4" key="1">
    <citation type="submission" date="2025-08" db="UniProtKB">
        <authorList>
            <consortium name="Ensembl"/>
        </authorList>
    </citation>
    <scope>IDENTIFICATION</scope>
</reference>
<organism evidence="4 5">
    <name type="scientific">Astyanax mexicanus</name>
    <name type="common">Blind cave fish</name>
    <name type="synonym">Astyanax fasciatus mexicanus</name>
    <dbReference type="NCBI Taxonomy" id="7994"/>
    <lineage>
        <taxon>Eukaryota</taxon>
        <taxon>Metazoa</taxon>
        <taxon>Chordata</taxon>
        <taxon>Craniata</taxon>
        <taxon>Vertebrata</taxon>
        <taxon>Euteleostomi</taxon>
        <taxon>Actinopterygii</taxon>
        <taxon>Neopterygii</taxon>
        <taxon>Teleostei</taxon>
        <taxon>Ostariophysi</taxon>
        <taxon>Characiformes</taxon>
        <taxon>Characoidei</taxon>
        <taxon>Acestrorhamphidae</taxon>
        <taxon>Acestrorhamphinae</taxon>
        <taxon>Astyanax</taxon>
    </lineage>
</organism>
<evidence type="ECO:0000256" key="1">
    <source>
        <dbReference type="ARBA" id="ARBA00023157"/>
    </source>
</evidence>
<protein>
    <submittedName>
        <fullName evidence="4">Transmembrane serine protease 9</fullName>
    </submittedName>
</protein>
<name>A0A8B9HNC1_ASTMX</name>
<accession>A0A8B9HNC1</accession>
<dbReference type="InterPro" id="IPR018114">
    <property type="entry name" value="TRYPSIN_HIS"/>
</dbReference>
<keyword evidence="2" id="KW-0732">Signal</keyword>
<evidence type="ECO:0000313" key="4">
    <source>
        <dbReference type="Ensembl" id="ENSAMXP00005015736.1"/>
    </source>
</evidence>
<feature type="chain" id="PRO_5034365662" evidence="2">
    <location>
        <begin position="25"/>
        <end position="104"/>
    </location>
</feature>
<proteinExistence type="predicted"/>
<dbReference type="InterPro" id="IPR043504">
    <property type="entry name" value="Peptidase_S1_PA_chymotrypsin"/>
</dbReference>
<dbReference type="PROSITE" id="PS00134">
    <property type="entry name" value="TRYPSIN_HIS"/>
    <property type="match status" value="1"/>
</dbReference>
<dbReference type="Pfam" id="PF00089">
    <property type="entry name" value="Trypsin"/>
    <property type="match status" value="1"/>
</dbReference>
<dbReference type="GO" id="GO:0004252">
    <property type="term" value="F:serine-type endopeptidase activity"/>
    <property type="evidence" value="ECO:0007669"/>
    <property type="project" value="InterPro"/>
</dbReference>
<evidence type="ECO:0000313" key="5">
    <source>
        <dbReference type="Proteomes" id="UP000694621"/>
    </source>
</evidence>
<dbReference type="Proteomes" id="UP000694621">
    <property type="component" value="Unplaced"/>
</dbReference>
<sequence length="104" mass="11780">PWAPGKILFMVLPYAPFLLNLVGGQNARHGEFPWQVSLKLRGRHTCGASIITTLIHCKWILTAAHCFRPLYTNRLQGLTNINIKFLSSLHCKISYWCTVTVDVT</sequence>
<dbReference type="Ensembl" id="ENSAMXT00005017375.1">
    <property type="protein sequence ID" value="ENSAMXP00005015736.1"/>
    <property type="gene ID" value="ENSAMXG00005008226.1"/>
</dbReference>
<dbReference type="PANTHER" id="PTHR24252:SF7">
    <property type="entry name" value="HYALIN"/>
    <property type="match status" value="1"/>
</dbReference>
<evidence type="ECO:0000256" key="2">
    <source>
        <dbReference type="SAM" id="SignalP"/>
    </source>
</evidence>
<dbReference type="InterPro" id="IPR001254">
    <property type="entry name" value="Trypsin_dom"/>
</dbReference>
<dbReference type="Gene3D" id="2.40.10.10">
    <property type="entry name" value="Trypsin-like serine proteases"/>
    <property type="match status" value="1"/>
</dbReference>
<feature type="domain" description="Peptidase S1" evidence="3">
    <location>
        <begin position="21"/>
        <end position="67"/>
    </location>
</feature>
<dbReference type="PANTHER" id="PTHR24252">
    <property type="entry name" value="ACROSIN-RELATED"/>
    <property type="match status" value="1"/>
</dbReference>
<dbReference type="GO" id="GO:0006508">
    <property type="term" value="P:proteolysis"/>
    <property type="evidence" value="ECO:0007669"/>
    <property type="project" value="InterPro"/>
</dbReference>
<evidence type="ECO:0000259" key="3">
    <source>
        <dbReference type="PROSITE" id="PS50240"/>
    </source>
</evidence>
<dbReference type="SUPFAM" id="SSF50494">
    <property type="entry name" value="Trypsin-like serine proteases"/>
    <property type="match status" value="1"/>
</dbReference>
<feature type="signal peptide" evidence="2">
    <location>
        <begin position="1"/>
        <end position="24"/>
    </location>
</feature>
<dbReference type="PROSITE" id="PS50240">
    <property type="entry name" value="TRYPSIN_DOM"/>
    <property type="match status" value="1"/>
</dbReference>
<dbReference type="AlphaFoldDB" id="A0A8B9HNC1"/>